<reference evidence="7" key="1">
    <citation type="submission" date="2022-06" db="EMBL/GenBank/DDBJ databases">
        <authorList>
            <person name="Berger JAMES D."/>
            <person name="Berger JAMES D."/>
        </authorList>
    </citation>
    <scope>NUCLEOTIDE SEQUENCE [LARGE SCALE GENOMIC DNA]</scope>
</reference>
<dbReference type="InterPro" id="IPR051207">
    <property type="entry name" value="ComplexI_NDUFA9_subunit"/>
</dbReference>
<dbReference type="AlphaFoldDB" id="A0AA85KIU8"/>
<feature type="domain" description="NAD-dependent epimerase/dehydratase" evidence="6">
    <location>
        <begin position="57"/>
        <end position="271"/>
    </location>
</feature>
<dbReference type="SUPFAM" id="SSF51735">
    <property type="entry name" value="NAD(P)-binding Rossmann-fold domains"/>
    <property type="match status" value="1"/>
</dbReference>
<dbReference type="CDD" id="cd05271">
    <property type="entry name" value="NDUFA9_like_SDR_a"/>
    <property type="match status" value="1"/>
</dbReference>
<reference evidence="8" key="2">
    <citation type="submission" date="2023-11" db="UniProtKB">
        <authorList>
            <consortium name="WormBaseParasite"/>
        </authorList>
    </citation>
    <scope>IDENTIFICATION</scope>
</reference>
<accession>A0AA85KIU8</accession>
<evidence type="ECO:0000256" key="1">
    <source>
        <dbReference type="ARBA" id="ARBA00038501"/>
    </source>
</evidence>
<comment type="similarity">
    <text evidence="1">Belongs to the complex I NDUFA9 subunit family.</text>
</comment>
<protein>
    <recommendedName>
        <fullName evidence="2">NADH dehydrogenase [ubiquinone] 1 alpha subcomplex subunit 9, mitochondrial</fullName>
    </recommendedName>
    <alternativeName>
        <fullName evidence="4">Complex I-39kD</fullName>
    </alternativeName>
    <alternativeName>
        <fullName evidence="3">NADH-ubiquinone oxidoreductase 39 kDa subunit</fullName>
    </alternativeName>
</protein>
<evidence type="ECO:0000256" key="5">
    <source>
        <dbReference type="ARBA" id="ARBA00046455"/>
    </source>
</evidence>
<evidence type="ECO:0000256" key="4">
    <source>
        <dbReference type="ARBA" id="ARBA00043145"/>
    </source>
</evidence>
<keyword evidence="7" id="KW-1185">Reference proteome</keyword>
<dbReference type="GO" id="GO:0044877">
    <property type="term" value="F:protein-containing complex binding"/>
    <property type="evidence" value="ECO:0007669"/>
    <property type="project" value="TreeGrafter"/>
</dbReference>
<comment type="subunit">
    <text evidence="5">Complex I is composed of 45 different subunits. This a component of the hydrophobic protein fraction. Interacts with BLOC1S1. Interacts with SLC2A4. Interacts with CLOCK. Interacts with RAB5IF.</text>
</comment>
<dbReference type="Gene3D" id="3.40.50.720">
    <property type="entry name" value="NAD(P)-binding Rossmann-like Domain"/>
    <property type="match status" value="1"/>
</dbReference>
<name>A0AA85KIU8_TRIRE</name>
<dbReference type="WBParaSite" id="TREG1_85520.1">
    <property type="protein sequence ID" value="TREG1_85520.1"/>
    <property type="gene ID" value="TREG1_85520"/>
</dbReference>
<dbReference type="PANTHER" id="PTHR12126">
    <property type="entry name" value="NADH-UBIQUINONE OXIDOREDUCTASE 39 KDA SUBUNIT-RELATED"/>
    <property type="match status" value="1"/>
</dbReference>
<sequence>MRNLSYLSLQLLRCNSCCLNSRPLTTTSKCLADEPLALSKLKRGTGGRASFNGMVATVFGGNGYLGRTLLTHLAKTGTQIILPYRCDPYAVKDIKVVGDLGQILFLPYNLNDDECLRKAMKYSNVVINLIGTEFDTRHFTIEDVNIDAAARIAKISKEMGVNQLVHVSALCQNRNPPKYVWRPSRYMSSKAIGEQEVLRERPDATIFRPADLWGPSDRFLCHYGGKWRHLRVPGRYFIPLWNRGVKTIKQPVYVGDVARGIINCLNNPESFGQIYEAVGPHRYRMDDLVTWIYLVCRYLPREFTIVNMNPYLLWRTFLHERHARFYPRLTFEGLERECVTDTLSGCPTLDDLNVKLTKLEDRITHILFLSRRQIFYWDAVGEFPDPPTPPIQFS</sequence>
<evidence type="ECO:0000259" key="6">
    <source>
        <dbReference type="Pfam" id="PF01370"/>
    </source>
</evidence>
<dbReference type="InterPro" id="IPR001509">
    <property type="entry name" value="Epimerase_deHydtase"/>
</dbReference>
<evidence type="ECO:0000256" key="3">
    <source>
        <dbReference type="ARBA" id="ARBA00042000"/>
    </source>
</evidence>
<dbReference type="PANTHER" id="PTHR12126:SF11">
    <property type="entry name" value="NADH DEHYDROGENASE [UBIQUINONE] 1 ALPHA SUBCOMPLEX SUBUNIT 9, MITOCHONDRIAL"/>
    <property type="match status" value="1"/>
</dbReference>
<proteinExistence type="inferred from homology"/>
<evidence type="ECO:0000256" key="2">
    <source>
        <dbReference type="ARBA" id="ARBA00040720"/>
    </source>
</evidence>
<dbReference type="Pfam" id="PF01370">
    <property type="entry name" value="Epimerase"/>
    <property type="match status" value="1"/>
</dbReference>
<evidence type="ECO:0000313" key="8">
    <source>
        <dbReference type="WBParaSite" id="TREG1_85520.1"/>
    </source>
</evidence>
<dbReference type="GO" id="GO:0005739">
    <property type="term" value="C:mitochondrion"/>
    <property type="evidence" value="ECO:0007669"/>
    <property type="project" value="TreeGrafter"/>
</dbReference>
<dbReference type="InterPro" id="IPR036291">
    <property type="entry name" value="NAD(P)-bd_dom_sf"/>
</dbReference>
<organism evidence="7 8">
    <name type="scientific">Trichobilharzia regenti</name>
    <name type="common">Nasal bird schistosome</name>
    <dbReference type="NCBI Taxonomy" id="157069"/>
    <lineage>
        <taxon>Eukaryota</taxon>
        <taxon>Metazoa</taxon>
        <taxon>Spiralia</taxon>
        <taxon>Lophotrochozoa</taxon>
        <taxon>Platyhelminthes</taxon>
        <taxon>Trematoda</taxon>
        <taxon>Digenea</taxon>
        <taxon>Strigeidida</taxon>
        <taxon>Schistosomatoidea</taxon>
        <taxon>Schistosomatidae</taxon>
        <taxon>Trichobilharzia</taxon>
    </lineage>
</organism>
<dbReference type="Proteomes" id="UP000050795">
    <property type="component" value="Unassembled WGS sequence"/>
</dbReference>
<evidence type="ECO:0000313" key="7">
    <source>
        <dbReference type="Proteomes" id="UP000050795"/>
    </source>
</evidence>